<dbReference type="Gene3D" id="3.40.50.1820">
    <property type="entry name" value="alpha/beta hydrolase"/>
    <property type="match status" value="1"/>
</dbReference>
<dbReference type="InterPro" id="IPR002925">
    <property type="entry name" value="Dienelactn_hydro"/>
</dbReference>
<proteinExistence type="predicted"/>
<dbReference type="InParanoid" id="A0A4V3CTK1"/>
<dbReference type="Pfam" id="PF01738">
    <property type="entry name" value="DLH"/>
    <property type="match status" value="1"/>
</dbReference>
<evidence type="ECO:0000313" key="2">
    <source>
        <dbReference type="EMBL" id="TDP72644.1"/>
    </source>
</evidence>
<dbReference type="RefSeq" id="WP_133700096.1">
    <property type="nucleotide sequence ID" value="NZ_SNXS01000002.1"/>
</dbReference>
<dbReference type="EMBL" id="SNXS01000002">
    <property type="protein sequence ID" value="TDP72644.1"/>
    <property type="molecule type" value="Genomic_DNA"/>
</dbReference>
<keyword evidence="3" id="KW-1185">Reference proteome</keyword>
<dbReference type="OrthoDB" id="62567at2"/>
<dbReference type="InterPro" id="IPR051049">
    <property type="entry name" value="Dienelactone_hydrolase-like"/>
</dbReference>
<evidence type="ECO:0000259" key="1">
    <source>
        <dbReference type="Pfam" id="PF01738"/>
    </source>
</evidence>
<sequence>MSQAYSDALRARFATAVQPVAADTLVLTDAESLVQGDSVVATPTGKLPVYWAKPKGAGPFAVVLVVHEIFGVHEHIRDVVRRLAHLGYLAIAPELYFRQGDASKATSMDELRDKIYSQVPDAQVLSDLDQCLAWAASHGGDTARAAITGFCWGGRITWLYAAHQPRLRAAVAWYGKLTGPTNVFHPRHPVDVVDTLKAPVLGLYGGQDSGIPLEHVQQQHVGLRLNGGGSRLHVYPDAPHAFFADYRPSYREAEARDGWRRMHAWLKQHGV</sequence>
<dbReference type="FunCoup" id="A0A4V3CTK1">
    <property type="interactions" value="401"/>
</dbReference>
<dbReference type="PANTHER" id="PTHR46623:SF6">
    <property type="entry name" value="ALPHA_BETA-HYDROLASES SUPERFAMILY PROTEIN"/>
    <property type="match status" value="1"/>
</dbReference>
<dbReference type="AlphaFoldDB" id="A0A4V3CTK1"/>
<name>A0A4V3CTK1_9BURK</name>
<feature type="domain" description="Dienelactone hydrolase" evidence="1">
    <location>
        <begin position="48"/>
        <end position="269"/>
    </location>
</feature>
<dbReference type="PANTHER" id="PTHR46623">
    <property type="entry name" value="CARBOXYMETHYLENEBUTENOLIDASE-RELATED"/>
    <property type="match status" value="1"/>
</dbReference>
<gene>
    <name evidence="2" type="ORF">DES47_102389</name>
</gene>
<dbReference type="InterPro" id="IPR029058">
    <property type="entry name" value="AB_hydrolase_fold"/>
</dbReference>
<comment type="caution">
    <text evidence="2">The sequence shown here is derived from an EMBL/GenBank/DDBJ whole genome shotgun (WGS) entry which is preliminary data.</text>
</comment>
<accession>A0A4V3CTK1</accession>
<evidence type="ECO:0000313" key="3">
    <source>
        <dbReference type="Proteomes" id="UP000295361"/>
    </source>
</evidence>
<dbReference type="GO" id="GO:0016787">
    <property type="term" value="F:hydrolase activity"/>
    <property type="evidence" value="ECO:0007669"/>
    <property type="project" value="InterPro"/>
</dbReference>
<protein>
    <submittedName>
        <fullName evidence="2">Carboxymethylenebutenolidase</fullName>
    </submittedName>
</protein>
<dbReference type="Proteomes" id="UP000295361">
    <property type="component" value="Unassembled WGS sequence"/>
</dbReference>
<reference evidence="2 3" key="1">
    <citation type="submission" date="2019-03" db="EMBL/GenBank/DDBJ databases">
        <title>Genomic Encyclopedia of Type Strains, Phase IV (KMG-IV): sequencing the most valuable type-strain genomes for metagenomic binning, comparative biology and taxonomic classification.</title>
        <authorList>
            <person name="Goeker M."/>
        </authorList>
    </citation>
    <scope>NUCLEOTIDE SEQUENCE [LARGE SCALE GENOMIC DNA]</scope>
    <source>
        <strain evidence="2 3">DSM 16998</strain>
    </source>
</reference>
<dbReference type="SUPFAM" id="SSF53474">
    <property type="entry name" value="alpha/beta-Hydrolases"/>
    <property type="match status" value="1"/>
</dbReference>
<organism evidence="2 3">
    <name type="scientific">Roseateles toxinivorans</name>
    <dbReference type="NCBI Taxonomy" id="270368"/>
    <lineage>
        <taxon>Bacteria</taxon>
        <taxon>Pseudomonadati</taxon>
        <taxon>Pseudomonadota</taxon>
        <taxon>Betaproteobacteria</taxon>
        <taxon>Burkholderiales</taxon>
        <taxon>Sphaerotilaceae</taxon>
        <taxon>Roseateles</taxon>
    </lineage>
</organism>